<keyword evidence="1" id="KW-1133">Transmembrane helix</keyword>
<feature type="transmembrane region" description="Helical" evidence="1">
    <location>
        <begin position="299"/>
        <end position="320"/>
    </location>
</feature>
<accession>A0A0G1DHU6</accession>
<sequence>MSKNLRAVFFQNRAALILIAIGSLNLSLTMIKSGLVYDDFGMGFWGANGHDGVWHLALINHLSQGSLRLPIYYNENIVNYHIGFDLLLALIYKISTIPSPVLYFQIFPPVIAVALGISSYVFVYLWQKSKSAALWSTFFIYFGGSWGWIITLVRRQGFGGESMFWSQQSISTLINPPFALSLVMIFLGLIFFLKRRWMLSIIVFGVLIQIKSYAGVLCLGGLLLSAIFHYVKTKDSQLLIMFIGSLVVSILISFPLYNYSGGVFIYKPLWFLETMMGLSDRFGWARFGEAMVNYKYGGVWIKAFIAYLLAFCLFIVGNLGTRLIFLFKKWGTISYIDVFILTVIMGGIFTPMLFVQKGTAWNTIQFFYYSLVFVGVYAGISVNSIKNKYMGIFIILLTLPTTFGSLKHYLPGTPPAALPKEEIQALKFLAKEPEGVVLTFPYDRLSVKPESPIPLYRYESTGYVAAFSGKQLFLEDEMNLDIIGFDWRARREAVEEFYSSLDEEFVRNFLKDNDIDYVYWVDGQRATLGETQLGLERIFENARVDIYKVIK</sequence>
<name>A0A0G1DHU6_9BACT</name>
<reference evidence="2 3" key="1">
    <citation type="journal article" date="2015" name="Nature">
        <title>rRNA introns, odd ribosomes, and small enigmatic genomes across a large radiation of phyla.</title>
        <authorList>
            <person name="Brown C.T."/>
            <person name="Hug L.A."/>
            <person name="Thomas B.C."/>
            <person name="Sharon I."/>
            <person name="Castelle C.J."/>
            <person name="Singh A."/>
            <person name="Wilkins M.J."/>
            <person name="Williams K.H."/>
            <person name="Banfield J.F."/>
        </authorList>
    </citation>
    <scope>NUCLEOTIDE SEQUENCE [LARGE SCALE GENOMIC DNA]</scope>
</reference>
<keyword evidence="1" id="KW-0812">Transmembrane</keyword>
<dbReference type="AlphaFoldDB" id="A0A0G1DHU6"/>
<feature type="transmembrane region" description="Helical" evidence="1">
    <location>
        <begin position="132"/>
        <end position="153"/>
    </location>
</feature>
<feature type="transmembrane region" description="Helical" evidence="1">
    <location>
        <begin position="366"/>
        <end position="385"/>
    </location>
</feature>
<comment type="caution">
    <text evidence="2">The sequence shown here is derived from an EMBL/GenBank/DDBJ whole genome shotgun (WGS) entry which is preliminary data.</text>
</comment>
<feature type="transmembrane region" description="Helical" evidence="1">
    <location>
        <begin position="173"/>
        <end position="193"/>
    </location>
</feature>
<feature type="transmembrane region" description="Helical" evidence="1">
    <location>
        <begin position="12"/>
        <end position="31"/>
    </location>
</feature>
<evidence type="ECO:0008006" key="4">
    <source>
        <dbReference type="Google" id="ProtNLM"/>
    </source>
</evidence>
<feature type="transmembrane region" description="Helical" evidence="1">
    <location>
        <begin position="392"/>
        <end position="410"/>
    </location>
</feature>
<proteinExistence type="predicted"/>
<evidence type="ECO:0000313" key="3">
    <source>
        <dbReference type="Proteomes" id="UP000034090"/>
    </source>
</evidence>
<feature type="transmembrane region" description="Helical" evidence="1">
    <location>
        <begin position="332"/>
        <end position="354"/>
    </location>
</feature>
<evidence type="ECO:0000313" key="2">
    <source>
        <dbReference type="EMBL" id="KKS97264.1"/>
    </source>
</evidence>
<organism evidence="2 3">
    <name type="scientific">Candidatus Woesebacteria bacterium GW2011_GWB1_43_14</name>
    <dbReference type="NCBI Taxonomy" id="1618578"/>
    <lineage>
        <taxon>Bacteria</taxon>
        <taxon>Candidatus Woeseibacteriota</taxon>
    </lineage>
</organism>
<keyword evidence="1" id="KW-0472">Membrane</keyword>
<dbReference type="STRING" id="1618578.UV74_C0013G0386"/>
<feature type="transmembrane region" description="Helical" evidence="1">
    <location>
        <begin position="106"/>
        <end position="126"/>
    </location>
</feature>
<dbReference type="EMBL" id="LCFQ01000013">
    <property type="protein sequence ID" value="KKS97264.1"/>
    <property type="molecule type" value="Genomic_DNA"/>
</dbReference>
<feature type="transmembrane region" description="Helical" evidence="1">
    <location>
        <begin position="238"/>
        <end position="257"/>
    </location>
</feature>
<evidence type="ECO:0000256" key="1">
    <source>
        <dbReference type="SAM" id="Phobius"/>
    </source>
</evidence>
<dbReference type="Proteomes" id="UP000034090">
    <property type="component" value="Unassembled WGS sequence"/>
</dbReference>
<gene>
    <name evidence="2" type="ORF">UV74_C0013G0386</name>
</gene>
<protein>
    <recommendedName>
        <fullName evidence="4">Glycosyltransferase RgtA/B/C/D-like domain-containing protein</fullName>
    </recommendedName>
</protein>